<gene>
    <name evidence="13" type="primary">IKS1</name>
    <name evidence="13" type="ORF">VC83_03662</name>
</gene>
<evidence type="ECO:0000256" key="11">
    <source>
        <dbReference type="SAM" id="Phobius"/>
    </source>
</evidence>
<dbReference type="Gene3D" id="3.30.200.20">
    <property type="entry name" value="Phosphorylase Kinase, domain 1"/>
    <property type="match status" value="1"/>
</dbReference>
<dbReference type="Proteomes" id="UP000077154">
    <property type="component" value="Unassembled WGS sequence"/>
</dbReference>
<evidence type="ECO:0000256" key="7">
    <source>
        <dbReference type="ARBA" id="ARBA00037982"/>
    </source>
</evidence>
<keyword evidence="11" id="KW-0812">Transmembrane</keyword>
<dbReference type="GO" id="GO:0005634">
    <property type="term" value="C:nucleus"/>
    <property type="evidence" value="ECO:0007669"/>
    <property type="project" value="TreeGrafter"/>
</dbReference>
<dbReference type="SMART" id="SM00220">
    <property type="entry name" value="S_TKc"/>
    <property type="match status" value="1"/>
</dbReference>
<dbReference type="RefSeq" id="XP_024325777.1">
    <property type="nucleotide sequence ID" value="XM_024467305.1"/>
</dbReference>
<feature type="domain" description="Protein kinase" evidence="12">
    <location>
        <begin position="168"/>
        <end position="489"/>
    </location>
</feature>
<dbReference type="PANTHER" id="PTHR11042">
    <property type="entry name" value="EUKARYOTIC TRANSLATION INITIATION FACTOR 2-ALPHA KINASE EIF2-ALPHA KINASE -RELATED"/>
    <property type="match status" value="1"/>
</dbReference>
<sequence length="686" mass="75985">MSLVPYSSRDSREIVLQHDDAIVVRDPQTRQLNLRGASAAPKLSECPYCHQSIHSASTDEGHPLSGAPNHGQSFVNPEYFRMLQIASGPGSEDEREPPSSPIRRLTEPVLRSEPYQAPSAGGHRADTEGVEESDDAEFVTSAPAGQSGREALGIKRDAFSPSYFQKFFTVESELGRGGKGVVLLVRHELDGVFLGHFACKRVPVGDDHEWLEKVLIEVQLLQQLSHPNLVSYRHVWLEDFKLNRFGPSVPCAFILQQYCNAGDLLHYVIGKGGSATSTNEELKAQMRRRSKGQLDRPQGLKSPQKKLAFDEIYSFFKDITSGLAHLHASNYIHRDLKPSNCLLHRGEKDLRCLISDFGEVQAENVYRKSTGATGTISYCAPEVLRQDASGRYGNFTAKSDIFSLGMILYFMCFGRLPYLSAENIQEEFEDLDQLRAEISSWQGFRDERQERPDLPDQLYTFLKRLLSLNPADRPSATDILQAISSGSGLEGAASLSRSKNNLNVGKRIQPVDSPAAGAKSSNGTRSVSAAYIEDEDGERVHALRKTLSNHLDSQPEVTTPLLMPPPSGRIGRFNQHIALASHSARSWMQSNGRLLTYVAKFTIFLFKAYTLTKPCLPWASNPLVSAPLLMLAAMDLVLVGRIERLMTTLLLLAHVVALLVASRYGSLCASGRDMCEWEAAVSRRDL</sequence>
<evidence type="ECO:0000256" key="4">
    <source>
        <dbReference type="ARBA" id="ARBA00022741"/>
    </source>
</evidence>
<name>A0A177AEG1_9PEZI</name>
<evidence type="ECO:0000256" key="5">
    <source>
        <dbReference type="ARBA" id="ARBA00022777"/>
    </source>
</evidence>
<dbReference type="GeneID" id="36286736"/>
<dbReference type="InterPro" id="IPR000719">
    <property type="entry name" value="Prot_kinase_dom"/>
</dbReference>
<dbReference type="eggNOG" id="KOG0032">
    <property type="taxonomic scope" value="Eukaryota"/>
</dbReference>
<dbReference type="InterPro" id="IPR050339">
    <property type="entry name" value="CC_SR_Kinase"/>
</dbReference>
<dbReference type="FunFam" id="3.30.200.20:FF:000306">
    <property type="entry name" value="IKS protein kinase"/>
    <property type="match status" value="1"/>
</dbReference>
<protein>
    <recommendedName>
        <fullName evidence="1">non-specific serine/threonine protein kinase</fullName>
        <ecNumber evidence="1">2.7.11.1</ecNumber>
    </recommendedName>
</protein>
<dbReference type="GO" id="GO:0005524">
    <property type="term" value="F:ATP binding"/>
    <property type="evidence" value="ECO:0007669"/>
    <property type="project" value="UniProtKB-KW"/>
</dbReference>
<comment type="catalytic activity">
    <reaction evidence="9">
        <text>L-seryl-[protein] + ATP = O-phospho-L-seryl-[protein] + ADP + H(+)</text>
        <dbReference type="Rhea" id="RHEA:17989"/>
        <dbReference type="Rhea" id="RHEA-COMP:9863"/>
        <dbReference type="Rhea" id="RHEA-COMP:11604"/>
        <dbReference type="ChEBI" id="CHEBI:15378"/>
        <dbReference type="ChEBI" id="CHEBI:29999"/>
        <dbReference type="ChEBI" id="CHEBI:30616"/>
        <dbReference type="ChEBI" id="CHEBI:83421"/>
        <dbReference type="ChEBI" id="CHEBI:456216"/>
        <dbReference type="EC" id="2.7.11.1"/>
    </reaction>
</comment>
<keyword evidence="11" id="KW-0472">Membrane</keyword>
<evidence type="ECO:0000259" key="12">
    <source>
        <dbReference type="PROSITE" id="PS50011"/>
    </source>
</evidence>
<dbReference type="OrthoDB" id="1405469at2759"/>
<organism evidence="13">
    <name type="scientific">Pseudogymnoascus destructans</name>
    <dbReference type="NCBI Taxonomy" id="655981"/>
    <lineage>
        <taxon>Eukaryota</taxon>
        <taxon>Fungi</taxon>
        <taxon>Dikarya</taxon>
        <taxon>Ascomycota</taxon>
        <taxon>Pezizomycotina</taxon>
        <taxon>Leotiomycetes</taxon>
        <taxon>Thelebolales</taxon>
        <taxon>Thelebolaceae</taxon>
        <taxon>Pseudogymnoascus</taxon>
    </lineage>
</organism>
<dbReference type="PROSITE" id="PS00108">
    <property type="entry name" value="PROTEIN_KINASE_ST"/>
    <property type="match status" value="1"/>
</dbReference>
<dbReference type="Pfam" id="PF00069">
    <property type="entry name" value="Pkinase"/>
    <property type="match status" value="1"/>
</dbReference>
<evidence type="ECO:0000256" key="1">
    <source>
        <dbReference type="ARBA" id="ARBA00012513"/>
    </source>
</evidence>
<comment type="catalytic activity">
    <reaction evidence="8">
        <text>L-threonyl-[protein] + ATP = O-phospho-L-threonyl-[protein] + ADP + H(+)</text>
        <dbReference type="Rhea" id="RHEA:46608"/>
        <dbReference type="Rhea" id="RHEA-COMP:11060"/>
        <dbReference type="Rhea" id="RHEA-COMP:11605"/>
        <dbReference type="ChEBI" id="CHEBI:15378"/>
        <dbReference type="ChEBI" id="CHEBI:30013"/>
        <dbReference type="ChEBI" id="CHEBI:30616"/>
        <dbReference type="ChEBI" id="CHEBI:61977"/>
        <dbReference type="ChEBI" id="CHEBI:456216"/>
        <dbReference type="EC" id="2.7.11.1"/>
    </reaction>
</comment>
<evidence type="ECO:0000256" key="9">
    <source>
        <dbReference type="ARBA" id="ARBA00048679"/>
    </source>
</evidence>
<dbReference type="AlphaFoldDB" id="A0A177AEG1"/>
<evidence type="ECO:0000313" key="13">
    <source>
        <dbReference type="EMBL" id="OAF60496.1"/>
    </source>
</evidence>
<keyword evidence="5 13" id="KW-0418">Kinase</keyword>
<comment type="similarity">
    <text evidence="7">Belongs to the protein kinase superfamily. Ser/Thr protein kinase family. GCN2 subfamily.</text>
</comment>
<keyword evidence="2" id="KW-0723">Serine/threonine-protein kinase</keyword>
<evidence type="ECO:0000256" key="6">
    <source>
        <dbReference type="ARBA" id="ARBA00022840"/>
    </source>
</evidence>
<dbReference type="InterPro" id="IPR008271">
    <property type="entry name" value="Ser/Thr_kinase_AS"/>
</dbReference>
<reference evidence="13" key="1">
    <citation type="submission" date="2016-03" db="EMBL/GenBank/DDBJ databases">
        <title>Updated assembly of Pseudogymnoascus destructans, the fungus causing white-nose syndrome of bats.</title>
        <authorList>
            <person name="Palmer J.M."/>
            <person name="Drees K.P."/>
            <person name="Foster J.T."/>
            <person name="Lindner D.L."/>
        </authorList>
    </citation>
    <scope>NUCLEOTIDE SEQUENCE [LARGE SCALE GENOMIC DNA]</scope>
    <source>
        <strain evidence="13">20631-21</strain>
    </source>
</reference>
<accession>A0A177AEG1</accession>
<proteinExistence type="inferred from homology"/>
<feature type="transmembrane region" description="Helical" evidence="11">
    <location>
        <begin position="645"/>
        <end position="665"/>
    </location>
</feature>
<dbReference type="CDD" id="cd14014">
    <property type="entry name" value="STKc_PknB_like"/>
    <property type="match status" value="1"/>
</dbReference>
<feature type="region of interest" description="Disordered" evidence="10">
    <location>
        <begin position="87"/>
        <end position="136"/>
    </location>
</feature>
<dbReference type="FunFam" id="1.10.510.10:FF:000699">
    <property type="entry name" value="Probable serine/threonine-protein kinase iksA"/>
    <property type="match status" value="1"/>
</dbReference>
<dbReference type="PROSITE" id="PS50011">
    <property type="entry name" value="PROTEIN_KINASE_DOM"/>
    <property type="match status" value="1"/>
</dbReference>
<dbReference type="Gene3D" id="1.10.510.10">
    <property type="entry name" value="Transferase(Phosphotransferase) domain 1"/>
    <property type="match status" value="1"/>
</dbReference>
<keyword evidence="4" id="KW-0547">Nucleotide-binding</keyword>
<feature type="region of interest" description="Disordered" evidence="10">
    <location>
        <begin position="503"/>
        <end position="526"/>
    </location>
</feature>
<dbReference type="GO" id="GO:0005737">
    <property type="term" value="C:cytoplasm"/>
    <property type="evidence" value="ECO:0007669"/>
    <property type="project" value="TreeGrafter"/>
</dbReference>
<dbReference type="EC" id="2.7.11.1" evidence="1"/>
<evidence type="ECO:0000256" key="3">
    <source>
        <dbReference type="ARBA" id="ARBA00022679"/>
    </source>
</evidence>
<evidence type="ECO:0000256" key="2">
    <source>
        <dbReference type="ARBA" id="ARBA00022527"/>
    </source>
</evidence>
<keyword evidence="3" id="KW-0808">Transferase</keyword>
<evidence type="ECO:0000256" key="8">
    <source>
        <dbReference type="ARBA" id="ARBA00047899"/>
    </source>
</evidence>
<dbReference type="InterPro" id="IPR011009">
    <property type="entry name" value="Kinase-like_dom_sf"/>
</dbReference>
<dbReference type="PANTHER" id="PTHR11042:SF138">
    <property type="entry name" value="SERINE_THREONINE-PROTEIN KINASE IKS1-RELATED"/>
    <property type="match status" value="1"/>
</dbReference>
<dbReference type="VEuPathDB" id="FungiDB:GMDG_07061"/>
<evidence type="ECO:0000256" key="10">
    <source>
        <dbReference type="SAM" id="MobiDB-lite"/>
    </source>
</evidence>
<dbReference type="EMBL" id="KV441391">
    <property type="protein sequence ID" value="OAF60496.1"/>
    <property type="molecule type" value="Genomic_DNA"/>
</dbReference>
<dbReference type="GO" id="GO:0004674">
    <property type="term" value="F:protein serine/threonine kinase activity"/>
    <property type="evidence" value="ECO:0007669"/>
    <property type="project" value="UniProtKB-KW"/>
</dbReference>
<keyword evidence="6" id="KW-0067">ATP-binding</keyword>
<dbReference type="SUPFAM" id="SSF56112">
    <property type="entry name" value="Protein kinase-like (PK-like)"/>
    <property type="match status" value="1"/>
</dbReference>
<keyword evidence="11" id="KW-1133">Transmembrane helix</keyword>